<dbReference type="OMA" id="MEHKYER"/>
<keyword evidence="7 9" id="KW-0472">Membrane</keyword>
<dbReference type="EMBL" id="GL871043">
    <property type="protein sequence ID" value="EGC35921.1"/>
    <property type="molecule type" value="Genomic_DNA"/>
</dbReference>
<comment type="similarity">
    <text evidence="2">Belongs to the COX16 family.</text>
</comment>
<feature type="compositionally biased region" description="Polar residues" evidence="8">
    <location>
        <begin position="67"/>
        <end position="79"/>
    </location>
</feature>
<keyword evidence="11" id="KW-1185">Reference proteome</keyword>
<gene>
    <name evidence="10" type="ORF">DICPUDRAFT_32622</name>
</gene>
<keyword evidence="4" id="KW-0999">Mitochondrion inner membrane</keyword>
<accession>F0ZJH3</accession>
<dbReference type="eggNOG" id="ENOG502RIB6">
    <property type="taxonomic scope" value="Eukaryota"/>
</dbReference>
<dbReference type="GO" id="GO:0005743">
    <property type="term" value="C:mitochondrial inner membrane"/>
    <property type="evidence" value="ECO:0007669"/>
    <property type="project" value="UniProtKB-SubCell"/>
</dbReference>
<organism evidence="10 11">
    <name type="scientific">Dictyostelium purpureum</name>
    <name type="common">Slime mold</name>
    <dbReference type="NCBI Taxonomy" id="5786"/>
    <lineage>
        <taxon>Eukaryota</taxon>
        <taxon>Amoebozoa</taxon>
        <taxon>Evosea</taxon>
        <taxon>Eumycetozoa</taxon>
        <taxon>Dictyostelia</taxon>
        <taxon>Dictyosteliales</taxon>
        <taxon>Dictyosteliaceae</taxon>
        <taxon>Dictyostelium</taxon>
    </lineage>
</organism>
<name>F0ZJH3_DICPU</name>
<evidence type="ECO:0000256" key="3">
    <source>
        <dbReference type="ARBA" id="ARBA00022692"/>
    </source>
</evidence>
<evidence type="ECO:0000313" key="11">
    <source>
        <dbReference type="Proteomes" id="UP000001064"/>
    </source>
</evidence>
<dbReference type="AlphaFoldDB" id="F0ZJH3"/>
<reference evidence="11" key="1">
    <citation type="journal article" date="2011" name="Genome Biol.">
        <title>Comparative genomics of the social amoebae Dictyostelium discoideum and Dictyostelium purpureum.</title>
        <authorList>
            <consortium name="US DOE Joint Genome Institute (JGI-PGF)"/>
            <person name="Sucgang R."/>
            <person name="Kuo A."/>
            <person name="Tian X."/>
            <person name="Salerno W."/>
            <person name="Parikh A."/>
            <person name="Feasley C.L."/>
            <person name="Dalin E."/>
            <person name="Tu H."/>
            <person name="Huang E."/>
            <person name="Barry K."/>
            <person name="Lindquist E."/>
            <person name="Shapiro H."/>
            <person name="Bruce D."/>
            <person name="Schmutz J."/>
            <person name="Salamov A."/>
            <person name="Fey P."/>
            <person name="Gaudet P."/>
            <person name="Anjard C."/>
            <person name="Babu M.M."/>
            <person name="Basu S."/>
            <person name="Bushmanova Y."/>
            <person name="van der Wel H."/>
            <person name="Katoh-Kurasawa M."/>
            <person name="Dinh C."/>
            <person name="Coutinho P.M."/>
            <person name="Saito T."/>
            <person name="Elias M."/>
            <person name="Schaap P."/>
            <person name="Kay R.R."/>
            <person name="Henrissat B."/>
            <person name="Eichinger L."/>
            <person name="Rivero F."/>
            <person name="Putnam N.H."/>
            <person name="West C.M."/>
            <person name="Loomis W.F."/>
            <person name="Chisholm R.L."/>
            <person name="Shaulsky G."/>
            <person name="Strassmann J.E."/>
            <person name="Queller D.C."/>
            <person name="Kuspa A."/>
            <person name="Grigoriev I.V."/>
        </authorList>
    </citation>
    <scope>NUCLEOTIDE SEQUENCE [LARGE SCALE GENOMIC DNA]</scope>
    <source>
        <strain evidence="11">QSDP1</strain>
    </source>
</reference>
<dbReference type="OrthoDB" id="14992at2759"/>
<evidence type="ECO:0000256" key="9">
    <source>
        <dbReference type="SAM" id="Phobius"/>
    </source>
</evidence>
<dbReference type="VEuPathDB" id="AmoebaDB:DICPUDRAFT_32622"/>
<dbReference type="RefSeq" id="XP_003287575.1">
    <property type="nucleotide sequence ID" value="XM_003287527.1"/>
</dbReference>
<evidence type="ECO:0000256" key="6">
    <source>
        <dbReference type="ARBA" id="ARBA00023128"/>
    </source>
</evidence>
<dbReference type="Pfam" id="PF14138">
    <property type="entry name" value="COX16"/>
    <property type="match status" value="1"/>
</dbReference>
<evidence type="ECO:0000256" key="8">
    <source>
        <dbReference type="SAM" id="MobiDB-lite"/>
    </source>
</evidence>
<evidence type="ECO:0000256" key="2">
    <source>
        <dbReference type="ARBA" id="ARBA00008370"/>
    </source>
</evidence>
<feature type="transmembrane region" description="Helical" evidence="9">
    <location>
        <begin position="6"/>
        <end position="26"/>
    </location>
</feature>
<keyword evidence="5 9" id="KW-1133">Transmembrane helix</keyword>
<evidence type="ECO:0000256" key="5">
    <source>
        <dbReference type="ARBA" id="ARBA00022989"/>
    </source>
</evidence>
<dbReference type="FunCoup" id="F0ZJH3">
    <property type="interactions" value="140"/>
</dbReference>
<keyword evidence="3 9" id="KW-0812">Transmembrane</keyword>
<evidence type="ECO:0000256" key="7">
    <source>
        <dbReference type="ARBA" id="ARBA00023136"/>
    </source>
</evidence>
<keyword evidence="6" id="KW-0496">Mitochondrion</keyword>
<feature type="region of interest" description="Disordered" evidence="8">
    <location>
        <begin position="67"/>
        <end position="86"/>
    </location>
</feature>
<evidence type="ECO:0000313" key="10">
    <source>
        <dbReference type="EMBL" id="EGC35921.1"/>
    </source>
</evidence>
<dbReference type="KEGG" id="dpp:DICPUDRAFT_32622"/>
<sequence length="86" mass="9904">MGKKKTSLLGTLIPMIGITLVSLGVLNHFMEHKFQRWDNEMLGNPNKKPTSLEEEYEKMSKKIDFSNWENKTVPGSQGYESDEDKK</sequence>
<dbReference type="Proteomes" id="UP000001064">
    <property type="component" value="Unassembled WGS sequence"/>
</dbReference>
<comment type="subcellular location">
    <subcellularLocation>
        <location evidence="1">Mitochondrion inner membrane</location>
        <topology evidence="1">Single-pass membrane protein</topology>
    </subcellularLocation>
</comment>
<dbReference type="InterPro" id="IPR020164">
    <property type="entry name" value="Cyt_c_Oxase_assmbl_COX16"/>
</dbReference>
<dbReference type="GeneID" id="10500515"/>
<evidence type="ECO:0008006" key="12">
    <source>
        <dbReference type="Google" id="ProtNLM"/>
    </source>
</evidence>
<evidence type="ECO:0000256" key="1">
    <source>
        <dbReference type="ARBA" id="ARBA00004434"/>
    </source>
</evidence>
<evidence type="ECO:0000256" key="4">
    <source>
        <dbReference type="ARBA" id="ARBA00022792"/>
    </source>
</evidence>
<proteinExistence type="inferred from homology"/>
<dbReference type="InParanoid" id="F0ZJH3"/>
<protein>
    <recommendedName>
        <fullName evidence="12">Cytochrome c oxidase assembly protein COX16 homolog, mitochondrial</fullName>
    </recommendedName>
</protein>